<evidence type="ECO:0000313" key="3">
    <source>
        <dbReference type="Proteomes" id="UP000039865"/>
    </source>
</evidence>
<keyword evidence="1" id="KW-0472">Membrane</keyword>
<accession>A0A078A907</accession>
<keyword evidence="1" id="KW-1133">Transmembrane helix</keyword>
<protein>
    <recommendedName>
        <fullName evidence="4">Transmembrane protein</fullName>
    </recommendedName>
</protein>
<evidence type="ECO:0008006" key="4">
    <source>
        <dbReference type="Google" id="ProtNLM"/>
    </source>
</evidence>
<dbReference type="InParanoid" id="A0A078A907"/>
<dbReference type="AlphaFoldDB" id="A0A078A907"/>
<gene>
    <name evidence="2" type="primary">Contig15057.g16044</name>
    <name evidence="2" type="ORF">STYLEM_7333</name>
</gene>
<dbReference type="Proteomes" id="UP000039865">
    <property type="component" value="Unassembled WGS sequence"/>
</dbReference>
<evidence type="ECO:0000256" key="1">
    <source>
        <dbReference type="SAM" id="Phobius"/>
    </source>
</evidence>
<feature type="transmembrane region" description="Helical" evidence="1">
    <location>
        <begin position="30"/>
        <end position="48"/>
    </location>
</feature>
<name>A0A078A907_STYLE</name>
<dbReference type="EMBL" id="CCKQ01007027">
    <property type="protein sequence ID" value="CDW78356.1"/>
    <property type="molecule type" value="Genomic_DNA"/>
</dbReference>
<organism evidence="2 3">
    <name type="scientific">Stylonychia lemnae</name>
    <name type="common">Ciliate</name>
    <dbReference type="NCBI Taxonomy" id="5949"/>
    <lineage>
        <taxon>Eukaryota</taxon>
        <taxon>Sar</taxon>
        <taxon>Alveolata</taxon>
        <taxon>Ciliophora</taxon>
        <taxon>Intramacronucleata</taxon>
        <taxon>Spirotrichea</taxon>
        <taxon>Stichotrichia</taxon>
        <taxon>Sporadotrichida</taxon>
        <taxon>Oxytrichidae</taxon>
        <taxon>Stylonychinae</taxon>
        <taxon>Stylonychia</taxon>
    </lineage>
</organism>
<keyword evidence="1" id="KW-0812">Transmembrane</keyword>
<keyword evidence="3" id="KW-1185">Reference proteome</keyword>
<proteinExistence type="predicted"/>
<evidence type="ECO:0000313" key="2">
    <source>
        <dbReference type="EMBL" id="CDW78356.1"/>
    </source>
</evidence>
<sequence length="258" mass="30017">MSKLIFSIFFCVCIFTGIQLIYYGYYLNGVVIVAINIFCFALNALSFWNPDYDWICILTYFFNIAQWKFQIKVDDEVTQTLKEFKKQYPYLGIWDKEILTGNIYPDQLKTNAGNITENQIFYLANIRVQMFEQKIQQNVKVLSFKNIEDSEKGIKTYNQQEESLKFARLEQFNFRNEQNIQSFIAQGELSTLQVQDHNCIIVKKVLQEPQQNEGLEKLQPANFGISGEDMQNGIFSLAIVGEGDHQFAFLTCETCELV</sequence>
<reference evidence="2 3" key="1">
    <citation type="submission" date="2014-06" db="EMBL/GenBank/DDBJ databases">
        <authorList>
            <person name="Swart Estienne"/>
        </authorList>
    </citation>
    <scope>NUCLEOTIDE SEQUENCE [LARGE SCALE GENOMIC DNA]</scope>
    <source>
        <strain evidence="2 3">130c</strain>
    </source>
</reference>